<evidence type="ECO:0000313" key="3">
    <source>
        <dbReference type="Proteomes" id="UP001239782"/>
    </source>
</evidence>
<accession>A0AA51RVB0</accession>
<name>A0AA51RVB0_9GAMM</name>
<dbReference type="RefSeq" id="WP_309203448.1">
    <property type="nucleotide sequence ID" value="NZ_CP133548.1"/>
</dbReference>
<evidence type="ECO:0000313" key="2">
    <source>
        <dbReference type="EMBL" id="WMS88242.1"/>
    </source>
</evidence>
<keyword evidence="3" id="KW-1185">Reference proteome</keyword>
<dbReference type="EMBL" id="CP133548">
    <property type="protein sequence ID" value="WMS88242.1"/>
    <property type="molecule type" value="Genomic_DNA"/>
</dbReference>
<dbReference type="Proteomes" id="UP001239782">
    <property type="component" value="Chromosome"/>
</dbReference>
<evidence type="ECO:0008006" key="4">
    <source>
        <dbReference type="Google" id="ProtNLM"/>
    </source>
</evidence>
<reference evidence="2 3" key="1">
    <citation type="submission" date="2023-08" db="EMBL/GenBank/DDBJ databases">
        <title>Pleionea litopenaei sp. nov., isolated from stomach of juvenile Litopenaeus vannamei.</title>
        <authorList>
            <person name="Rho A.M."/>
            <person name="Hwang C.Y."/>
        </authorList>
    </citation>
    <scope>NUCLEOTIDE SEQUENCE [LARGE SCALE GENOMIC DNA]</scope>
    <source>
        <strain evidence="2 3">HL-JVS1</strain>
    </source>
</reference>
<feature type="chain" id="PRO_5041218992" description="Outer membrane protein with beta-barrel domain" evidence="1">
    <location>
        <begin position="22"/>
        <end position="203"/>
    </location>
</feature>
<feature type="signal peptide" evidence="1">
    <location>
        <begin position="1"/>
        <end position="21"/>
    </location>
</feature>
<protein>
    <recommendedName>
        <fullName evidence="4">Outer membrane protein with beta-barrel domain</fullName>
    </recommendedName>
</protein>
<organism evidence="2 3">
    <name type="scientific">Pleionea litopenaei</name>
    <dbReference type="NCBI Taxonomy" id="3070815"/>
    <lineage>
        <taxon>Bacteria</taxon>
        <taxon>Pseudomonadati</taxon>
        <taxon>Pseudomonadota</taxon>
        <taxon>Gammaproteobacteria</taxon>
        <taxon>Oceanospirillales</taxon>
        <taxon>Pleioneaceae</taxon>
        <taxon>Pleionea</taxon>
    </lineage>
</organism>
<dbReference type="AlphaFoldDB" id="A0AA51RVB0"/>
<gene>
    <name evidence="2" type="ORF">Q9312_04825</name>
</gene>
<sequence length="203" mass="23367">MKAIYLSLFTLLLMAFHGSIAANEAIESIQTTQWSIGIGYHHFDKQSAIDECVDDEASRLTLQYGEQDGRLIFNFGMSSYLLKDYCQFDVVVVDGWGYRYRDRSYASNIGIFGELGYSFPITPRKTHFNLLTGIEKSWSEREIGGCYNCYSENIDIEGVFYVKPELVFYTEQDFLIALSYQYFPNNEVKGGFSINFGMRTNMF</sequence>
<proteinExistence type="predicted"/>
<dbReference type="KEGG" id="plei:Q9312_04825"/>
<keyword evidence="1" id="KW-0732">Signal</keyword>
<evidence type="ECO:0000256" key="1">
    <source>
        <dbReference type="SAM" id="SignalP"/>
    </source>
</evidence>